<accession>A0A316ZFL8</accession>
<protein>
    <recommendedName>
        <fullName evidence="4">Transmembrane protein 135 N-terminal domain-containing protein</fullName>
    </recommendedName>
</protein>
<dbReference type="InterPro" id="IPR026749">
    <property type="entry name" value="Tmem135"/>
</dbReference>
<dbReference type="PANTHER" id="PTHR12459">
    <property type="entry name" value="TRANSMEMBRANE PROTEIN 135-RELATED"/>
    <property type="match status" value="1"/>
</dbReference>
<dbReference type="EMBL" id="KZ819289">
    <property type="protein sequence ID" value="PWN99145.1"/>
    <property type="molecule type" value="Genomic_DNA"/>
</dbReference>
<organism evidence="2 3">
    <name type="scientific">Tilletiopsis washingtonensis</name>
    <dbReference type="NCBI Taxonomy" id="58919"/>
    <lineage>
        <taxon>Eukaryota</taxon>
        <taxon>Fungi</taxon>
        <taxon>Dikarya</taxon>
        <taxon>Basidiomycota</taxon>
        <taxon>Ustilaginomycotina</taxon>
        <taxon>Exobasidiomycetes</taxon>
        <taxon>Entylomatales</taxon>
        <taxon>Entylomatales incertae sedis</taxon>
        <taxon>Tilletiopsis</taxon>
    </lineage>
</organism>
<evidence type="ECO:0000313" key="2">
    <source>
        <dbReference type="EMBL" id="PWN99145.1"/>
    </source>
</evidence>
<dbReference type="GeneID" id="37271582"/>
<evidence type="ECO:0000313" key="3">
    <source>
        <dbReference type="Proteomes" id="UP000245946"/>
    </source>
</evidence>
<proteinExistence type="predicted"/>
<dbReference type="RefSeq" id="XP_025599424.1">
    <property type="nucleotide sequence ID" value="XM_025744038.1"/>
</dbReference>
<dbReference type="AlphaFoldDB" id="A0A316ZFL8"/>
<feature type="compositionally biased region" description="Pro residues" evidence="1">
    <location>
        <begin position="295"/>
        <end position="305"/>
    </location>
</feature>
<dbReference type="Proteomes" id="UP000245946">
    <property type="component" value="Unassembled WGS sequence"/>
</dbReference>
<name>A0A316ZFL8_9BASI</name>
<evidence type="ECO:0008006" key="4">
    <source>
        <dbReference type="Google" id="ProtNLM"/>
    </source>
</evidence>
<evidence type="ECO:0000256" key="1">
    <source>
        <dbReference type="SAM" id="MobiDB-lite"/>
    </source>
</evidence>
<feature type="region of interest" description="Disordered" evidence="1">
    <location>
        <begin position="237"/>
        <end position="256"/>
    </location>
</feature>
<reference evidence="2 3" key="1">
    <citation type="journal article" date="2018" name="Mol. Biol. Evol.">
        <title>Broad Genomic Sampling Reveals a Smut Pathogenic Ancestry of the Fungal Clade Ustilaginomycotina.</title>
        <authorList>
            <person name="Kijpornyongpan T."/>
            <person name="Mondo S.J."/>
            <person name="Barry K."/>
            <person name="Sandor L."/>
            <person name="Lee J."/>
            <person name="Lipzen A."/>
            <person name="Pangilinan J."/>
            <person name="LaButti K."/>
            <person name="Hainaut M."/>
            <person name="Henrissat B."/>
            <person name="Grigoriev I.V."/>
            <person name="Spatafora J.W."/>
            <person name="Aime M.C."/>
        </authorList>
    </citation>
    <scope>NUCLEOTIDE SEQUENCE [LARGE SCALE GENOMIC DNA]</scope>
    <source>
        <strain evidence="2 3">MCA 4186</strain>
    </source>
</reference>
<dbReference type="PANTHER" id="PTHR12459:SF15">
    <property type="entry name" value="TRANSMEMBRANE PROTEIN 135"/>
    <property type="match status" value="1"/>
</dbReference>
<feature type="region of interest" description="Disordered" evidence="1">
    <location>
        <begin position="56"/>
        <end position="87"/>
    </location>
</feature>
<sequence length="764" mass="80666">MSPTQRVPAALQPALKAYVLGYVLDVLPALLKLLLRFGVTHTRLLTQLRRRQREERAVRAEGGAAPPSVRLHSADGSASAEGSRAPPTSLWADGVRPALGEVPLLLARLGRALLVALGPHGMASAAAFALAGSAALERVLRSALGLLLALPTPSSSAGAPGVHVRARQRAFQLRVAATFFASTLSSGAALYLLQHAPAPASASAAASGSKALPTLGGSAAPLSPVLPRSALSHLNPFRRGPSFKARSSRPTPLAPGGHFLSRLTALSLPATPALSVGPLSPARDVTPLPADGNEPPSPLLEPPSSPGVADAAASEAEAASKAARPKRPSPTIDITLVAIVRALDTVLRGVPALRTLFGPASKGRPKGHGINGLGGPDAGLRLPTRRQGLVSQAASAAASQAEGLTFVVACAVIMWNWFYHPQRLPPTYVKWISNLATMDERLLVALRCLRSDEPFLWRYADSRVPPAGIQLLGGLSESLGHPYEWGDPSRMPHSAAHARQLVAQARADNAALRAAGKAPEREPLREPKGEPGFIFAGACGPRGRGEMGGMPCELVHCGTGGGNCWKNAALRWLRAWRMCMGIYIPVQLVPRLLFNPKQFVRTPLDSFIKVLQGSARSSAFISTFTASIWFMVCLGRSLLLPRLFPSVSHRFWDAGLGPMLGSLTCGWSVFIEDKRKRAEMALYVAPRALMACAEMAKPGWASGGAPSALMAERILFGLSIGVITSAARYRPDLLRGITSLMAWVVRTSASQQRAARVSAPRARA</sequence>
<gene>
    <name evidence="2" type="ORF">FA09DRAFT_337863</name>
</gene>
<dbReference type="OrthoDB" id="4021778at2759"/>
<feature type="compositionally biased region" description="Low complexity" evidence="1">
    <location>
        <begin position="311"/>
        <end position="322"/>
    </location>
</feature>
<keyword evidence="3" id="KW-1185">Reference proteome</keyword>
<feature type="region of interest" description="Disordered" evidence="1">
    <location>
        <begin position="277"/>
        <end position="327"/>
    </location>
</feature>